<name>A0AA37CJU4_AQUAC</name>
<dbReference type="Pfam" id="PF13005">
    <property type="entry name" value="zf-IS66"/>
    <property type="match status" value="1"/>
</dbReference>
<dbReference type="NCBIfam" id="NF033517">
    <property type="entry name" value="transpos_IS66"/>
    <property type="match status" value="1"/>
</dbReference>
<dbReference type="InterPro" id="IPR024463">
    <property type="entry name" value="Transposase_TnpC_homeodom"/>
</dbReference>
<dbReference type="AlphaFoldDB" id="A0AA37CJU4"/>
<dbReference type="Pfam" id="PF13007">
    <property type="entry name" value="LZ_Tnp_IS66"/>
    <property type="match status" value="1"/>
</dbReference>
<proteinExistence type="predicted"/>
<dbReference type="InterPro" id="IPR024474">
    <property type="entry name" value="Znf_dom_IS66"/>
</dbReference>
<evidence type="ECO:0000313" key="8">
    <source>
        <dbReference type="Proteomes" id="UP000887212"/>
    </source>
</evidence>
<feature type="domain" description="Transposase IS66 central" evidence="2">
    <location>
        <begin position="194"/>
        <end position="475"/>
    </location>
</feature>
<dbReference type="EMBL" id="BPMS01000029">
    <property type="protein sequence ID" value="GIZ90611.1"/>
    <property type="molecule type" value="Genomic_DNA"/>
</dbReference>
<accession>A0AA37CJU4</accession>
<protein>
    <submittedName>
        <fullName evidence="6">Transposase</fullName>
    </submittedName>
</protein>
<dbReference type="PANTHER" id="PTHR33678:SF1">
    <property type="entry name" value="BLL1576 PROTEIN"/>
    <property type="match status" value="1"/>
</dbReference>
<dbReference type="InterPro" id="IPR052344">
    <property type="entry name" value="Transposase-related"/>
</dbReference>
<evidence type="ECO:0000259" key="4">
    <source>
        <dbReference type="Pfam" id="PF13007"/>
    </source>
</evidence>
<dbReference type="Proteomes" id="UP000887228">
    <property type="component" value="Unassembled WGS sequence"/>
</dbReference>
<dbReference type="InterPro" id="IPR039552">
    <property type="entry name" value="IS66_C"/>
</dbReference>
<feature type="domain" description="Transposase TnpC homeodomain" evidence="4">
    <location>
        <begin position="60"/>
        <end position="131"/>
    </location>
</feature>
<evidence type="ECO:0000313" key="6">
    <source>
        <dbReference type="EMBL" id="GIZ90611.1"/>
    </source>
</evidence>
<evidence type="ECO:0000259" key="3">
    <source>
        <dbReference type="Pfam" id="PF13005"/>
    </source>
</evidence>
<dbReference type="Proteomes" id="UP000887212">
    <property type="component" value="Unassembled WGS sequence"/>
</dbReference>
<feature type="region of interest" description="Disordered" evidence="1">
    <location>
        <begin position="107"/>
        <end position="134"/>
    </location>
</feature>
<feature type="domain" description="Transposase IS66 zinc-finger binding" evidence="3">
    <location>
        <begin position="138"/>
        <end position="180"/>
    </location>
</feature>
<feature type="domain" description="Transposase IS66 C-terminal" evidence="5">
    <location>
        <begin position="482"/>
        <end position="519"/>
    </location>
</feature>
<evidence type="ECO:0000259" key="2">
    <source>
        <dbReference type="Pfam" id="PF03050"/>
    </source>
</evidence>
<evidence type="ECO:0000256" key="1">
    <source>
        <dbReference type="SAM" id="MobiDB-lite"/>
    </source>
</evidence>
<dbReference type="PANTHER" id="PTHR33678">
    <property type="entry name" value="BLL1576 PROTEIN"/>
    <property type="match status" value="1"/>
</dbReference>
<gene>
    <name evidence="6" type="ORF">KAM435_39380</name>
    <name evidence="7" type="ORF">KAM436_39700</name>
</gene>
<comment type="caution">
    <text evidence="6">The sequence shown here is derived from an EMBL/GenBank/DDBJ whole genome shotgun (WGS) entry which is preliminary data.</text>
</comment>
<organism evidence="6 8">
    <name type="scientific">Aquipseudomonas alcaligenes</name>
    <name type="common">Pseudomonas alcaligenes</name>
    <dbReference type="NCBI Taxonomy" id="43263"/>
    <lineage>
        <taxon>Bacteria</taxon>
        <taxon>Pseudomonadati</taxon>
        <taxon>Pseudomonadota</taxon>
        <taxon>Gammaproteobacteria</taxon>
        <taxon>Pseudomonadales</taxon>
        <taxon>Pseudomonadaceae</taxon>
        <taxon>Aquipseudomonas</taxon>
    </lineage>
</organism>
<dbReference type="InterPro" id="IPR004291">
    <property type="entry name" value="Transposase_IS66_central"/>
</dbReference>
<dbReference type="EMBL" id="BPMT01000027">
    <property type="protein sequence ID" value="GIZ95002.1"/>
    <property type="molecule type" value="Genomic_DNA"/>
</dbReference>
<reference evidence="6 9" key="1">
    <citation type="submission" date="2021-07" db="EMBL/GenBank/DDBJ databases">
        <title>Whole genome sequencing of carbapenem-resistant Pseudomonas spp. isolated in Japan.</title>
        <authorList>
            <person name="Suzuki M."/>
            <person name="Maehana S."/>
            <person name="Kitasato H."/>
        </authorList>
    </citation>
    <scope>NUCLEOTIDE SEQUENCE</scope>
    <source>
        <strain evidence="6">KAM435</strain>
        <strain evidence="7 9">KAM436</strain>
    </source>
</reference>
<dbReference type="Pfam" id="PF13817">
    <property type="entry name" value="DDE_Tnp_IS66_C"/>
    <property type="match status" value="1"/>
</dbReference>
<sequence>MLLAMSLPANFDQLCAAQLRQLAQQLAAQVTSQTRLLSEQEIRLAENSKELHWRQAKIDQLTHELALHKRWRFGAKTEHWPVAQRQLFEDSLDADLAAMETELAQLSTAPAKPRGQAKRQPLPPKLPRTEIHHEPESTTCACGCQLRRIGEDVAEKLDYTPGTFTVERHIRGKWVCQSCETLIQAPLPAQVIDKGMPTSGLLTQVLIGKYLDHLPLYRQERIFDRAGFAIPRATLAQWVGQCGVALQPLVDALKTEMLTHAVLHADETPVALLNPGSGKTDRAYLWAYSIGTHHPVKAVIYDFADSRAGSHARDFLGDWRGTLVCDDYAGYKALFGHGITEAGCLAHARRKFFDLHTQNQSLIAAEALDYFGQLYQIERDVAGLTPEERQHSRQTRAKPIADQLHAWLMQQRQKVPNGSASAKAIDYSLKRWAALTRYLSDGQIPIDNNWIENQIRPIALGRKNWLFAGSKRAGQRAAAIMSLIQSAKLNGHDPHVYLKDVLTRLPTHRASRIGELLPHRWRAEASPT</sequence>
<evidence type="ECO:0000313" key="7">
    <source>
        <dbReference type="EMBL" id="GIZ95002.1"/>
    </source>
</evidence>
<evidence type="ECO:0000259" key="5">
    <source>
        <dbReference type="Pfam" id="PF13817"/>
    </source>
</evidence>
<evidence type="ECO:0000313" key="9">
    <source>
        <dbReference type="Proteomes" id="UP000887228"/>
    </source>
</evidence>
<dbReference type="Pfam" id="PF03050">
    <property type="entry name" value="DDE_Tnp_IS66"/>
    <property type="match status" value="1"/>
</dbReference>